<dbReference type="SUPFAM" id="SSF55729">
    <property type="entry name" value="Acyl-CoA N-acyltransferases (Nat)"/>
    <property type="match status" value="1"/>
</dbReference>
<organism evidence="4 5">
    <name type="scientific">Dictyobacter arantiisoli</name>
    <dbReference type="NCBI Taxonomy" id="2014874"/>
    <lineage>
        <taxon>Bacteria</taxon>
        <taxon>Bacillati</taxon>
        <taxon>Chloroflexota</taxon>
        <taxon>Ktedonobacteria</taxon>
        <taxon>Ktedonobacterales</taxon>
        <taxon>Dictyobacteraceae</taxon>
        <taxon>Dictyobacter</taxon>
    </lineage>
</organism>
<dbReference type="RefSeq" id="WP_149402833.1">
    <property type="nucleotide sequence ID" value="NZ_BIXY01000054.1"/>
</dbReference>
<proteinExistence type="predicted"/>
<dbReference type="InterPro" id="IPR016181">
    <property type="entry name" value="Acyl_CoA_acyltransferase"/>
</dbReference>
<gene>
    <name evidence="4" type="ORF">KDI_34880</name>
</gene>
<keyword evidence="5" id="KW-1185">Reference proteome</keyword>
<evidence type="ECO:0000259" key="3">
    <source>
        <dbReference type="PROSITE" id="PS51186"/>
    </source>
</evidence>
<dbReference type="AlphaFoldDB" id="A0A5A5TG87"/>
<dbReference type="CDD" id="cd04301">
    <property type="entry name" value="NAT_SF"/>
    <property type="match status" value="1"/>
</dbReference>
<dbReference type="PANTHER" id="PTHR43072">
    <property type="entry name" value="N-ACETYLTRANSFERASE"/>
    <property type="match status" value="1"/>
</dbReference>
<evidence type="ECO:0000256" key="2">
    <source>
        <dbReference type="ARBA" id="ARBA00023315"/>
    </source>
</evidence>
<dbReference type="GO" id="GO:0016747">
    <property type="term" value="F:acyltransferase activity, transferring groups other than amino-acyl groups"/>
    <property type="evidence" value="ECO:0007669"/>
    <property type="project" value="InterPro"/>
</dbReference>
<comment type="caution">
    <text evidence="4">The sequence shown here is derived from an EMBL/GenBank/DDBJ whole genome shotgun (WGS) entry which is preliminary data.</text>
</comment>
<dbReference type="NCBIfam" id="NF040503">
    <property type="entry name" value="resist_ArsN1a"/>
    <property type="match status" value="1"/>
</dbReference>
<evidence type="ECO:0000256" key="1">
    <source>
        <dbReference type="ARBA" id="ARBA00022679"/>
    </source>
</evidence>
<feature type="domain" description="N-acetyltransferase" evidence="3">
    <location>
        <begin position="1"/>
        <end position="163"/>
    </location>
</feature>
<reference evidence="4 5" key="1">
    <citation type="submission" date="2019-01" db="EMBL/GenBank/DDBJ databases">
        <title>Draft genome sequence of Dictyobacter sp. Uno17.</title>
        <authorList>
            <person name="Wang C.M."/>
            <person name="Zheng Y."/>
            <person name="Sakai Y."/>
            <person name="Abe K."/>
            <person name="Yokota A."/>
            <person name="Yabe S."/>
        </authorList>
    </citation>
    <scope>NUCLEOTIDE SEQUENCE [LARGE SCALE GENOMIC DNA]</scope>
    <source>
        <strain evidence="4 5">Uno17</strain>
    </source>
</reference>
<evidence type="ECO:0000313" key="4">
    <source>
        <dbReference type="EMBL" id="GCF09924.1"/>
    </source>
</evidence>
<keyword evidence="2" id="KW-0012">Acyltransferase</keyword>
<dbReference type="Pfam" id="PF00583">
    <property type="entry name" value="Acetyltransf_1"/>
    <property type="match status" value="1"/>
</dbReference>
<sequence>MEIREATREDAIAIARIYNQGIEDRSATLETQLRTPEERAEWLATRESRHPVLVAVDSQGNVAGWSSLNPFNPRPVYDHVADLSVYVAREQRGRGIGDTLLSALEVRARELGYHKIVLAAFPTNAPGMRLYERHDFHTVGIYHEQGMLDDQWVDVIMMEKLLK</sequence>
<accession>A0A5A5TG87</accession>
<dbReference type="InterPro" id="IPR000182">
    <property type="entry name" value="GNAT_dom"/>
</dbReference>
<dbReference type="OrthoDB" id="9798006at2"/>
<protein>
    <submittedName>
        <fullName evidence="4">N-acetyltransferase</fullName>
    </submittedName>
</protein>
<name>A0A5A5TG87_9CHLR</name>
<evidence type="ECO:0000313" key="5">
    <source>
        <dbReference type="Proteomes" id="UP000322530"/>
    </source>
</evidence>
<dbReference type="EMBL" id="BIXY01000054">
    <property type="protein sequence ID" value="GCF09924.1"/>
    <property type="molecule type" value="Genomic_DNA"/>
</dbReference>
<dbReference type="PROSITE" id="PS51186">
    <property type="entry name" value="GNAT"/>
    <property type="match status" value="1"/>
</dbReference>
<dbReference type="Gene3D" id="3.40.630.30">
    <property type="match status" value="1"/>
</dbReference>
<dbReference type="PANTHER" id="PTHR43072:SF23">
    <property type="entry name" value="UPF0039 PROTEIN C11D3.02C"/>
    <property type="match status" value="1"/>
</dbReference>
<keyword evidence="1 4" id="KW-0808">Transferase</keyword>
<dbReference type="Proteomes" id="UP000322530">
    <property type="component" value="Unassembled WGS sequence"/>
</dbReference>